<organism evidence="1 2">
    <name type="scientific">Paenibacillus catalpae</name>
    <dbReference type="NCBI Taxonomy" id="1045775"/>
    <lineage>
        <taxon>Bacteria</taxon>
        <taxon>Bacillati</taxon>
        <taxon>Bacillota</taxon>
        <taxon>Bacilli</taxon>
        <taxon>Bacillales</taxon>
        <taxon>Paenibacillaceae</taxon>
        <taxon>Paenibacillus</taxon>
    </lineage>
</organism>
<evidence type="ECO:0000313" key="1">
    <source>
        <dbReference type="EMBL" id="SFD97251.1"/>
    </source>
</evidence>
<gene>
    <name evidence="1" type="ORF">SAMN05216378_1814</name>
</gene>
<dbReference type="AlphaFoldDB" id="A0A1I1WQK7"/>
<dbReference type="STRING" id="1045775.SAMN05216378_1814"/>
<sequence>MPEFGALLFSYYSLFLSIGMRKTSIEALRICENEFFVIDKLLLSDAAKKSSSFWLMRRIIAWLNG</sequence>
<accession>A0A1I1WQK7</accession>
<name>A0A1I1WQK7_9BACL</name>
<proteinExistence type="predicted"/>
<dbReference type="EMBL" id="FOMT01000002">
    <property type="protein sequence ID" value="SFD97251.1"/>
    <property type="molecule type" value="Genomic_DNA"/>
</dbReference>
<reference evidence="2" key="1">
    <citation type="submission" date="2016-10" db="EMBL/GenBank/DDBJ databases">
        <authorList>
            <person name="Varghese N."/>
            <person name="Submissions S."/>
        </authorList>
    </citation>
    <scope>NUCLEOTIDE SEQUENCE [LARGE SCALE GENOMIC DNA]</scope>
    <source>
        <strain evidence="2">CGMCC 1.10784</strain>
    </source>
</reference>
<keyword evidence="2" id="KW-1185">Reference proteome</keyword>
<protein>
    <submittedName>
        <fullName evidence="1">Uncharacterized protein</fullName>
    </submittedName>
</protein>
<evidence type="ECO:0000313" key="2">
    <source>
        <dbReference type="Proteomes" id="UP000198855"/>
    </source>
</evidence>
<dbReference type="Proteomes" id="UP000198855">
    <property type="component" value="Unassembled WGS sequence"/>
</dbReference>